<comment type="caution">
    <text evidence="7">The sequence shown here is derived from an EMBL/GenBank/DDBJ whole genome shotgun (WGS) entry which is preliminary data.</text>
</comment>
<dbReference type="EMBL" id="JAIWYP010000002">
    <property type="protein sequence ID" value="KAH3864342.1"/>
    <property type="molecule type" value="Genomic_DNA"/>
</dbReference>
<organism evidence="7 8">
    <name type="scientific">Dreissena polymorpha</name>
    <name type="common">Zebra mussel</name>
    <name type="synonym">Mytilus polymorpha</name>
    <dbReference type="NCBI Taxonomy" id="45954"/>
    <lineage>
        <taxon>Eukaryota</taxon>
        <taxon>Metazoa</taxon>
        <taxon>Spiralia</taxon>
        <taxon>Lophotrochozoa</taxon>
        <taxon>Mollusca</taxon>
        <taxon>Bivalvia</taxon>
        <taxon>Autobranchia</taxon>
        <taxon>Heteroconchia</taxon>
        <taxon>Euheterodonta</taxon>
        <taxon>Imparidentia</taxon>
        <taxon>Neoheterodontei</taxon>
        <taxon>Myida</taxon>
        <taxon>Dreissenoidea</taxon>
        <taxon>Dreissenidae</taxon>
        <taxon>Dreissena</taxon>
    </lineage>
</organism>
<dbReference type="InterPro" id="IPR052954">
    <property type="entry name" value="GPCR-Ligand_Int"/>
</dbReference>
<dbReference type="PRINTS" id="PR00237">
    <property type="entry name" value="GPCRRHODOPSN"/>
</dbReference>
<feature type="transmembrane region" description="Helical" evidence="5">
    <location>
        <begin position="293"/>
        <end position="313"/>
    </location>
</feature>
<reference evidence="7" key="1">
    <citation type="journal article" date="2019" name="bioRxiv">
        <title>The Genome of the Zebra Mussel, Dreissena polymorpha: A Resource for Invasive Species Research.</title>
        <authorList>
            <person name="McCartney M.A."/>
            <person name="Auch B."/>
            <person name="Kono T."/>
            <person name="Mallez S."/>
            <person name="Zhang Y."/>
            <person name="Obille A."/>
            <person name="Becker A."/>
            <person name="Abrahante J.E."/>
            <person name="Garbe J."/>
            <person name="Badalamenti J.P."/>
            <person name="Herman A."/>
            <person name="Mangelson H."/>
            <person name="Liachko I."/>
            <person name="Sullivan S."/>
            <person name="Sone E.D."/>
            <person name="Koren S."/>
            <person name="Silverstein K.A.T."/>
            <person name="Beckman K.B."/>
            <person name="Gohl D.M."/>
        </authorList>
    </citation>
    <scope>NUCLEOTIDE SEQUENCE</scope>
    <source>
        <strain evidence="7">Duluth1</strain>
        <tissue evidence="7">Whole animal</tissue>
    </source>
</reference>
<keyword evidence="8" id="KW-1185">Reference proteome</keyword>
<dbReference type="InterPro" id="IPR000276">
    <property type="entry name" value="GPCR_Rhodpsn"/>
</dbReference>
<evidence type="ECO:0000313" key="8">
    <source>
        <dbReference type="Proteomes" id="UP000828390"/>
    </source>
</evidence>
<keyword evidence="2 5" id="KW-0812">Transmembrane</keyword>
<protein>
    <recommendedName>
        <fullName evidence="6">G-protein coupled receptors family 1 profile domain-containing protein</fullName>
    </recommendedName>
</protein>
<gene>
    <name evidence="7" type="ORF">DPMN_027359</name>
</gene>
<feature type="domain" description="G-protein coupled receptors family 1 profile" evidence="6">
    <location>
        <begin position="36"/>
        <end position="310"/>
    </location>
</feature>
<dbReference type="GO" id="GO:0016020">
    <property type="term" value="C:membrane"/>
    <property type="evidence" value="ECO:0007669"/>
    <property type="project" value="UniProtKB-SubCell"/>
</dbReference>
<reference evidence="7" key="2">
    <citation type="submission" date="2020-11" db="EMBL/GenBank/DDBJ databases">
        <authorList>
            <person name="McCartney M.A."/>
            <person name="Auch B."/>
            <person name="Kono T."/>
            <person name="Mallez S."/>
            <person name="Becker A."/>
            <person name="Gohl D.M."/>
            <person name="Silverstein K.A.T."/>
            <person name="Koren S."/>
            <person name="Bechman K.B."/>
            <person name="Herman A."/>
            <person name="Abrahante J.E."/>
            <person name="Garbe J."/>
        </authorList>
    </citation>
    <scope>NUCLEOTIDE SEQUENCE</scope>
    <source>
        <strain evidence="7">Duluth1</strain>
        <tissue evidence="7">Whole animal</tissue>
    </source>
</reference>
<comment type="subcellular location">
    <subcellularLocation>
        <location evidence="1">Membrane</location>
    </subcellularLocation>
</comment>
<dbReference type="PANTHER" id="PTHR46641">
    <property type="entry name" value="FMRFAMIDE RECEPTOR-RELATED"/>
    <property type="match status" value="1"/>
</dbReference>
<feature type="transmembrane region" description="Helical" evidence="5">
    <location>
        <begin position="138"/>
        <end position="158"/>
    </location>
</feature>
<evidence type="ECO:0000256" key="5">
    <source>
        <dbReference type="SAM" id="Phobius"/>
    </source>
</evidence>
<feature type="transmembrane region" description="Helical" evidence="5">
    <location>
        <begin position="20"/>
        <end position="43"/>
    </location>
</feature>
<proteinExistence type="predicted"/>
<evidence type="ECO:0000313" key="7">
    <source>
        <dbReference type="EMBL" id="KAH3864342.1"/>
    </source>
</evidence>
<dbReference type="Proteomes" id="UP000828390">
    <property type="component" value="Unassembled WGS sequence"/>
</dbReference>
<dbReference type="AlphaFoldDB" id="A0A9D4LV46"/>
<dbReference type="PROSITE" id="PS50262">
    <property type="entry name" value="G_PROTEIN_RECEP_F1_2"/>
    <property type="match status" value="1"/>
</dbReference>
<feature type="transmembrane region" description="Helical" evidence="5">
    <location>
        <begin position="99"/>
        <end position="117"/>
    </location>
</feature>
<evidence type="ECO:0000256" key="2">
    <source>
        <dbReference type="ARBA" id="ARBA00022692"/>
    </source>
</evidence>
<dbReference type="Pfam" id="PF00001">
    <property type="entry name" value="7tm_1"/>
    <property type="match status" value="1"/>
</dbReference>
<keyword evidence="3 5" id="KW-1133">Transmembrane helix</keyword>
<dbReference type="GO" id="GO:0004930">
    <property type="term" value="F:G protein-coupled receptor activity"/>
    <property type="evidence" value="ECO:0007669"/>
    <property type="project" value="InterPro"/>
</dbReference>
<evidence type="ECO:0000256" key="3">
    <source>
        <dbReference type="ARBA" id="ARBA00022989"/>
    </source>
</evidence>
<accession>A0A9D4LV46</accession>
<name>A0A9D4LV46_DREPO</name>
<dbReference type="SUPFAM" id="SSF81321">
    <property type="entry name" value="Family A G protein-coupled receptor-like"/>
    <property type="match status" value="1"/>
</dbReference>
<keyword evidence="4 5" id="KW-0472">Membrane</keyword>
<evidence type="ECO:0000256" key="1">
    <source>
        <dbReference type="ARBA" id="ARBA00004370"/>
    </source>
</evidence>
<dbReference type="InterPro" id="IPR017452">
    <property type="entry name" value="GPCR_Rhodpsn_7TM"/>
</dbReference>
<feature type="transmembrane region" description="Helical" evidence="5">
    <location>
        <begin position="252"/>
        <end position="273"/>
    </location>
</feature>
<sequence>MKLNPKCAPYEYTECYVNFWLWAIIPAIQIIVGTCGNVINIVVSSRKRMRKYSTSVYLICLALSDIFFLWTSAFAMMLQQVFYIDLWQKYPFFCHTLSWMNYTLGGYSAMLVAMMTVERLMMTTLIAFSKAKLTPRNSVIIAVVIFIFCGAFPIHHVFLTEHTVRYNNTNYTNESSAVCNPVSLAFDQFRRHEWHILVLLILNVVPMITILVSNAGIVMAIFAQKRRLRKIHVNTEPTSNYHEKRMKPLAKMLLLVSLFFICTTLPYTLFMAVKVNIDVSTPLARARRDLVESVLMFILYTHFTVNFLFYFIAGTLFKTEWKRLCAEILGKIRWFQRIVNTPET</sequence>
<dbReference type="Gene3D" id="1.20.1070.10">
    <property type="entry name" value="Rhodopsin 7-helix transmembrane proteins"/>
    <property type="match status" value="1"/>
</dbReference>
<feature type="transmembrane region" description="Helical" evidence="5">
    <location>
        <begin position="194"/>
        <end position="222"/>
    </location>
</feature>
<evidence type="ECO:0000259" key="6">
    <source>
        <dbReference type="PROSITE" id="PS50262"/>
    </source>
</evidence>
<feature type="transmembrane region" description="Helical" evidence="5">
    <location>
        <begin position="55"/>
        <end position="79"/>
    </location>
</feature>
<evidence type="ECO:0000256" key="4">
    <source>
        <dbReference type="ARBA" id="ARBA00023136"/>
    </source>
</evidence>